<dbReference type="Pfam" id="PF04023">
    <property type="entry name" value="FeoA"/>
    <property type="match status" value="1"/>
</dbReference>
<dbReference type="SUPFAM" id="SSF50037">
    <property type="entry name" value="C-terminal domain of transcriptional repressors"/>
    <property type="match status" value="1"/>
</dbReference>
<dbReference type="EMBL" id="LSDA01000111">
    <property type="protein sequence ID" value="KXB55529.1"/>
    <property type="molecule type" value="Genomic_DNA"/>
</dbReference>
<dbReference type="STRING" id="467210.HMPREF1866_02069"/>
<evidence type="ECO:0000313" key="4">
    <source>
        <dbReference type="Proteomes" id="UP000070394"/>
    </source>
</evidence>
<dbReference type="InterPro" id="IPR038157">
    <property type="entry name" value="FeoA_core_dom"/>
</dbReference>
<evidence type="ECO:0000313" key="3">
    <source>
        <dbReference type="EMBL" id="KXB55529.1"/>
    </source>
</evidence>
<keyword evidence="1" id="KW-0408">Iron</keyword>
<evidence type="ECO:0000256" key="1">
    <source>
        <dbReference type="ARBA" id="ARBA00023004"/>
    </source>
</evidence>
<sequence length="81" mass="9043">MYFDTIRRRGFMMPLLMANLGEEYTIKQIGGREKDKTFLATLGFVIDGKISVVNAMSGNLIVNVKDSRVAISKELASKIMV</sequence>
<evidence type="ECO:0000259" key="2">
    <source>
        <dbReference type="SMART" id="SM00899"/>
    </source>
</evidence>
<reference evidence="4" key="1">
    <citation type="submission" date="2016-01" db="EMBL/GenBank/DDBJ databases">
        <authorList>
            <person name="Mitreva M."/>
            <person name="Pepin K.H."/>
            <person name="Mihindukulasuriya K.A."/>
            <person name="Fulton R."/>
            <person name="Fronick C."/>
            <person name="O'Laughlin M."/>
            <person name="Miner T."/>
            <person name="Herter B."/>
            <person name="Rosa B.A."/>
            <person name="Cordes M."/>
            <person name="Tomlinson C."/>
            <person name="Wollam A."/>
            <person name="Palsikar V.B."/>
            <person name="Mardis E.R."/>
            <person name="Wilson R.K."/>
        </authorList>
    </citation>
    <scope>NUCLEOTIDE SEQUENCE [LARGE SCALE GENOMIC DNA]</scope>
    <source>
        <strain evidence="4">DNF00896</strain>
    </source>
</reference>
<dbReference type="InterPro" id="IPR008988">
    <property type="entry name" value="Transcriptional_repressor_C"/>
</dbReference>
<organism evidence="3 4">
    <name type="scientific">Lachnoanaerobaculum saburreum</name>
    <dbReference type="NCBI Taxonomy" id="467210"/>
    <lineage>
        <taxon>Bacteria</taxon>
        <taxon>Bacillati</taxon>
        <taxon>Bacillota</taxon>
        <taxon>Clostridia</taxon>
        <taxon>Lachnospirales</taxon>
        <taxon>Lachnospiraceae</taxon>
        <taxon>Lachnoanaerobaculum</taxon>
    </lineage>
</organism>
<dbReference type="AlphaFoldDB" id="A0A133ZJC0"/>
<dbReference type="PANTHER" id="PTHR43151">
    <property type="entry name" value="FEOA FAMILY PROTEIN"/>
    <property type="match status" value="1"/>
</dbReference>
<dbReference type="Proteomes" id="UP000070394">
    <property type="component" value="Unassembled WGS sequence"/>
</dbReference>
<feature type="domain" description="Ferrous iron transporter FeoA-like" evidence="2">
    <location>
        <begin position="13"/>
        <end position="81"/>
    </location>
</feature>
<name>A0A133ZJC0_9FIRM</name>
<comment type="caution">
    <text evidence="3">The sequence shown here is derived from an EMBL/GenBank/DDBJ whole genome shotgun (WGS) entry which is preliminary data.</text>
</comment>
<protein>
    <submittedName>
        <fullName evidence="3">FeoA domain protein</fullName>
    </submittedName>
</protein>
<dbReference type="PANTHER" id="PTHR43151:SF1">
    <property type="entry name" value="SSR2333 PROTEIN"/>
    <property type="match status" value="1"/>
</dbReference>
<proteinExistence type="predicted"/>
<accession>A0A133ZJC0</accession>
<dbReference type="GO" id="GO:0046914">
    <property type="term" value="F:transition metal ion binding"/>
    <property type="evidence" value="ECO:0007669"/>
    <property type="project" value="InterPro"/>
</dbReference>
<keyword evidence="4" id="KW-1185">Reference proteome</keyword>
<dbReference type="Gene3D" id="2.30.30.90">
    <property type="match status" value="1"/>
</dbReference>
<gene>
    <name evidence="3" type="ORF">HMPREF1866_02069</name>
</gene>
<dbReference type="InterPro" id="IPR053184">
    <property type="entry name" value="FeoA-like"/>
</dbReference>
<dbReference type="SMART" id="SM00899">
    <property type="entry name" value="FeoA"/>
    <property type="match status" value="1"/>
</dbReference>
<dbReference type="PATRIC" id="fig|467210.3.peg.2047"/>
<dbReference type="InterPro" id="IPR007167">
    <property type="entry name" value="Fe-transptr_FeoA-like"/>
</dbReference>